<keyword evidence="2" id="KW-1185">Reference proteome</keyword>
<dbReference type="NCBIfam" id="TIGR03519">
    <property type="entry name" value="T9SS_PorP_fam"/>
    <property type="match status" value="1"/>
</dbReference>
<dbReference type="Pfam" id="PF11751">
    <property type="entry name" value="PorP_SprF"/>
    <property type="match status" value="1"/>
</dbReference>
<name>A0A934UMV7_9SPHI</name>
<evidence type="ECO:0000313" key="1">
    <source>
        <dbReference type="EMBL" id="MBK0379420.1"/>
    </source>
</evidence>
<proteinExistence type="predicted"/>
<dbReference type="InterPro" id="IPR019861">
    <property type="entry name" value="PorP/SprF_Bacteroidetes"/>
</dbReference>
<dbReference type="EMBL" id="JAEHFW010000001">
    <property type="protein sequence ID" value="MBK0379420.1"/>
    <property type="molecule type" value="Genomic_DNA"/>
</dbReference>
<sequence>MSLFTSTGVVAQDHMYSQFFNSPLYLNPALNGQFPADLRMNLIYRNQYSSVTGNLSYISASVDLNVPQFAGGVGILFTRSSEGSAYLNKNNISGIYSYSVGSDAFVLSFGLQAGVTNRSVDWSKLVFSDQIDPRLGYIPGSTSIADQPLFNNKFYFDSGAGINLSSGNLNIGFAAQHINRPNESFSGVPAKLPIRGTGHASYRINLTRDDNVYDYERTYVIPSIVYYKQSTAESLNIGMQYKHNNVNAGLWYRGGGVGGPSAVVVSFIFDLIINRDGGEKVRLGISHDVPAGHGLNYSNTSGTTEGSIGYQTTLPSRTNSSPKFYGSTRCYDFY</sequence>
<gene>
    <name evidence="1" type="ORF">I5M19_08885</name>
</gene>
<accession>A0A934UMV7</accession>
<comment type="caution">
    <text evidence="1">The sequence shown here is derived from an EMBL/GenBank/DDBJ whole genome shotgun (WGS) entry which is preliminary data.</text>
</comment>
<protein>
    <submittedName>
        <fullName evidence="1">PorP/SprF family type IX secretion system membrane protein</fullName>
    </submittedName>
</protein>
<organism evidence="1 2">
    <name type="scientific">Mucilaginibacter segetis</name>
    <dbReference type="NCBI Taxonomy" id="2793071"/>
    <lineage>
        <taxon>Bacteria</taxon>
        <taxon>Pseudomonadati</taxon>
        <taxon>Bacteroidota</taxon>
        <taxon>Sphingobacteriia</taxon>
        <taxon>Sphingobacteriales</taxon>
        <taxon>Sphingobacteriaceae</taxon>
        <taxon>Mucilaginibacter</taxon>
    </lineage>
</organism>
<evidence type="ECO:0000313" key="2">
    <source>
        <dbReference type="Proteomes" id="UP000613193"/>
    </source>
</evidence>
<dbReference type="AlphaFoldDB" id="A0A934UMV7"/>
<reference evidence="1" key="1">
    <citation type="submission" date="2020-12" db="EMBL/GenBank/DDBJ databases">
        <title>Bacterial novel species Mucilaginibacter sp. SD-g isolated from soil.</title>
        <authorList>
            <person name="Jung H.-Y."/>
        </authorList>
    </citation>
    <scope>NUCLEOTIDE SEQUENCE</scope>
    <source>
        <strain evidence="1">SD-g</strain>
    </source>
</reference>
<dbReference type="Proteomes" id="UP000613193">
    <property type="component" value="Unassembled WGS sequence"/>
</dbReference>